<dbReference type="RefSeq" id="WP_211936294.1">
    <property type="nucleotide sequence ID" value="NZ_CP073078.1"/>
</dbReference>
<name>A0A975FWJ0_9CAUL</name>
<dbReference type="EMBL" id="CP073078">
    <property type="protein sequence ID" value="QUD86242.1"/>
    <property type="molecule type" value="Genomic_DNA"/>
</dbReference>
<proteinExistence type="predicted"/>
<gene>
    <name evidence="2" type="ORF">KCG34_14160</name>
</gene>
<dbReference type="AlphaFoldDB" id="A0A975FWJ0"/>
<keyword evidence="1" id="KW-0812">Transmembrane</keyword>
<keyword evidence="3" id="KW-1185">Reference proteome</keyword>
<protein>
    <recommendedName>
        <fullName evidence="4">DUF3149 domain-containing protein</fullName>
    </recommendedName>
</protein>
<organism evidence="2 3">
    <name type="scientific">Phenylobacterium montanum</name>
    <dbReference type="NCBI Taxonomy" id="2823693"/>
    <lineage>
        <taxon>Bacteria</taxon>
        <taxon>Pseudomonadati</taxon>
        <taxon>Pseudomonadota</taxon>
        <taxon>Alphaproteobacteria</taxon>
        <taxon>Caulobacterales</taxon>
        <taxon>Caulobacteraceae</taxon>
        <taxon>Phenylobacterium</taxon>
    </lineage>
</organism>
<feature type="transmembrane region" description="Helical" evidence="1">
    <location>
        <begin position="20"/>
        <end position="42"/>
    </location>
</feature>
<dbReference type="KEGG" id="caul:KCG34_14160"/>
<evidence type="ECO:0000313" key="2">
    <source>
        <dbReference type="EMBL" id="QUD86242.1"/>
    </source>
</evidence>
<keyword evidence="1" id="KW-0472">Membrane</keyword>
<evidence type="ECO:0008006" key="4">
    <source>
        <dbReference type="Google" id="ProtNLM"/>
    </source>
</evidence>
<dbReference type="Proteomes" id="UP000676409">
    <property type="component" value="Chromosome"/>
</dbReference>
<keyword evidence="1" id="KW-1133">Transmembrane helix</keyword>
<evidence type="ECO:0000256" key="1">
    <source>
        <dbReference type="SAM" id="Phobius"/>
    </source>
</evidence>
<reference evidence="2" key="1">
    <citation type="submission" date="2021-04" db="EMBL/GenBank/DDBJ databases">
        <title>The complete genome sequence of Caulobacter sp. S6.</title>
        <authorList>
            <person name="Tang Y."/>
            <person name="Ouyang W."/>
            <person name="Liu Q."/>
            <person name="Huang B."/>
            <person name="Guo Z."/>
            <person name="Lei P."/>
        </authorList>
    </citation>
    <scope>NUCLEOTIDE SEQUENCE</scope>
    <source>
        <strain evidence="2">S6</strain>
    </source>
</reference>
<sequence length="48" mass="5161">MRDVSSFAEVLAHMPTDGLLVGLALAAFALAGFTIHVVHSIAKERLRK</sequence>
<accession>A0A975FWJ0</accession>
<evidence type="ECO:0000313" key="3">
    <source>
        <dbReference type="Proteomes" id="UP000676409"/>
    </source>
</evidence>